<evidence type="ECO:0000313" key="3">
    <source>
        <dbReference type="Proteomes" id="UP001054945"/>
    </source>
</evidence>
<reference evidence="2 3" key="1">
    <citation type="submission" date="2021-06" db="EMBL/GenBank/DDBJ databases">
        <title>Caerostris extrusa draft genome.</title>
        <authorList>
            <person name="Kono N."/>
            <person name="Arakawa K."/>
        </authorList>
    </citation>
    <scope>NUCLEOTIDE SEQUENCE [LARGE SCALE GENOMIC DNA]</scope>
</reference>
<dbReference type="EMBL" id="BPLR01013174">
    <property type="protein sequence ID" value="GIY59167.1"/>
    <property type="molecule type" value="Genomic_DNA"/>
</dbReference>
<organism evidence="2 3">
    <name type="scientific">Caerostris extrusa</name>
    <name type="common">Bark spider</name>
    <name type="synonym">Caerostris bankana</name>
    <dbReference type="NCBI Taxonomy" id="172846"/>
    <lineage>
        <taxon>Eukaryota</taxon>
        <taxon>Metazoa</taxon>
        <taxon>Ecdysozoa</taxon>
        <taxon>Arthropoda</taxon>
        <taxon>Chelicerata</taxon>
        <taxon>Arachnida</taxon>
        <taxon>Araneae</taxon>
        <taxon>Araneomorphae</taxon>
        <taxon>Entelegynae</taxon>
        <taxon>Araneoidea</taxon>
        <taxon>Araneidae</taxon>
        <taxon>Caerostris</taxon>
    </lineage>
</organism>
<keyword evidence="1" id="KW-0812">Transmembrane</keyword>
<name>A0AAV4UMK1_CAEEX</name>
<sequence length="85" mass="9405">MDSIHHRASKFFIGAVSSSNNNNAALECGLPPLKNRRNLAKSNLLIEFVVITWIISLPEYLMNGIAEPDAKDPHLHSLIKILEVG</sequence>
<keyword evidence="1" id="KW-0472">Membrane</keyword>
<protein>
    <submittedName>
        <fullName evidence="2">Uncharacterized protein</fullName>
    </submittedName>
</protein>
<feature type="transmembrane region" description="Helical" evidence="1">
    <location>
        <begin position="44"/>
        <end position="62"/>
    </location>
</feature>
<keyword evidence="1" id="KW-1133">Transmembrane helix</keyword>
<gene>
    <name evidence="2" type="ORF">CEXT_387611</name>
</gene>
<dbReference type="Proteomes" id="UP001054945">
    <property type="component" value="Unassembled WGS sequence"/>
</dbReference>
<dbReference type="AlphaFoldDB" id="A0AAV4UMK1"/>
<accession>A0AAV4UMK1</accession>
<evidence type="ECO:0000256" key="1">
    <source>
        <dbReference type="SAM" id="Phobius"/>
    </source>
</evidence>
<comment type="caution">
    <text evidence="2">The sequence shown here is derived from an EMBL/GenBank/DDBJ whole genome shotgun (WGS) entry which is preliminary data.</text>
</comment>
<proteinExistence type="predicted"/>
<evidence type="ECO:0000313" key="2">
    <source>
        <dbReference type="EMBL" id="GIY59167.1"/>
    </source>
</evidence>
<keyword evidence="3" id="KW-1185">Reference proteome</keyword>